<dbReference type="PANTHER" id="PTHR47585">
    <property type="match status" value="1"/>
</dbReference>
<comment type="caution">
    <text evidence="3">The sequence shown here is derived from an EMBL/GenBank/DDBJ whole genome shotgun (WGS) entry which is preliminary data.</text>
</comment>
<keyword evidence="4" id="KW-1185">Reference proteome</keyword>
<dbReference type="InterPro" id="IPR010839">
    <property type="entry name" value="AtuA_N"/>
</dbReference>
<reference evidence="3" key="1">
    <citation type="submission" date="2020-12" db="EMBL/GenBank/DDBJ databases">
        <title>Genomic characterization of non-nitrogen-fixing Frankia strains.</title>
        <authorList>
            <person name="Carlos-Shanley C."/>
            <person name="Guerra T."/>
            <person name="Hahn D."/>
        </authorList>
    </citation>
    <scope>NUCLEOTIDE SEQUENCE</scope>
    <source>
        <strain evidence="3">CN6</strain>
    </source>
</reference>
<feature type="domain" description="AtuA-like ferredoxin-fold" evidence="2">
    <location>
        <begin position="536"/>
        <end position="629"/>
    </location>
</feature>
<evidence type="ECO:0000259" key="2">
    <source>
        <dbReference type="Pfam" id="PF23544"/>
    </source>
</evidence>
<name>A0A937RH63_9ACTN</name>
<dbReference type="AlphaFoldDB" id="A0A937RH63"/>
<dbReference type="Pfam" id="PF07287">
    <property type="entry name" value="AtuA"/>
    <property type="match status" value="1"/>
</dbReference>
<proteinExistence type="predicted"/>
<evidence type="ECO:0000313" key="4">
    <source>
        <dbReference type="Proteomes" id="UP000604475"/>
    </source>
</evidence>
<organism evidence="3 4">
    <name type="scientific">Frankia nepalensis</name>
    <dbReference type="NCBI Taxonomy" id="1836974"/>
    <lineage>
        <taxon>Bacteria</taxon>
        <taxon>Bacillati</taxon>
        <taxon>Actinomycetota</taxon>
        <taxon>Actinomycetes</taxon>
        <taxon>Frankiales</taxon>
        <taxon>Frankiaceae</taxon>
        <taxon>Frankia</taxon>
    </lineage>
</organism>
<dbReference type="Proteomes" id="UP000604475">
    <property type="component" value="Unassembled WGS sequence"/>
</dbReference>
<protein>
    <submittedName>
        <fullName evidence="3">DUF1446 domain-containing protein</fullName>
    </submittedName>
</protein>
<dbReference type="RefSeq" id="WP_203003770.1">
    <property type="nucleotide sequence ID" value="NZ_JADWYU010000152.1"/>
</dbReference>
<dbReference type="PANTHER" id="PTHR47585:SF1">
    <property type="entry name" value="DUF1446 DOMAIN-CONTAINING PROTEIN"/>
    <property type="match status" value="1"/>
</dbReference>
<feature type="domain" description="Acyclic terpene utilisation N-terminal" evidence="1">
    <location>
        <begin position="17"/>
        <end position="452"/>
    </location>
</feature>
<gene>
    <name evidence="3" type="ORF">I7412_08970</name>
</gene>
<dbReference type="InterPro" id="IPR056362">
    <property type="entry name" value="AtuA-like_ferredoxin_dom"/>
</dbReference>
<dbReference type="Pfam" id="PF23544">
    <property type="entry name" value="AtuA_ferredoxin"/>
    <property type="match status" value="1"/>
</dbReference>
<evidence type="ECO:0000313" key="3">
    <source>
        <dbReference type="EMBL" id="MBL7627294.1"/>
    </source>
</evidence>
<accession>A0A937RH63</accession>
<evidence type="ECO:0000259" key="1">
    <source>
        <dbReference type="Pfam" id="PF07287"/>
    </source>
</evidence>
<dbReference type="EMBL" id="JAEACQ010000159">
    <property type="protein sequence ID" value="MBL7627294.1"/>
    <property type="molecule type" value="Genomic_DNA"/>
</dbReference>
<sequence>MTTPVPASAAGVRRPARIANCSGFFGDRIDAARLMVDGGPIDVLTGDYLAELTMLILWKTRGRPGGVGYARTFLSQVEDVLGTCLERGIRIVSNAGGLDPAGLAEKVREVAAGLGLRASVAYVTGDDLADRIGALRAGGEPFAHLDTGRGLADAGVEPVTANAYLGGWGIAAALTAGADVVITPRVTDASLVVGPAAWWHGWERTDWDRLAGAVAAGHVIECGPQACGGNYPFLDEVADRRYPGFPVAEVAADGSSVITKHPGTGGAVTVGTVTAQLLYEIAAPAYAGPDVVAHFDTCRVTQWGQDRVRLSGTRGTPPPDTLKVAMNYLGGYRNTVTMVLTGLDIEEKAAWARAELFDLLGGEGSFDAVDVQLLRFDRPDAETNALATAHLRVTVRDRDPAKVGRRFSDAAGSLFLGGYAGFHTTTPPGGASSYGVYWPTLVARDAVEHRVVLDDGASLVVPHSPSAADPAVSGGVDGTGGGGIDGVDAGGGTDGGAEGDMPGRAGAAPAEGTAVEAAAVEAAAEEAAADETVRVPLGRLIGARSGDKGGNANVGLWARTDPAYRWLAATLTTEKFVELLPEARGLPVRRHELANLRALNFVVVGLLGAGVAASARLDPQAKGLGEYVRSRFVDIPTALLETP</sequence>